<evidence type="ECO:0000256" key="8">
    <source>
        <dbReference type="RuleBase" id="RU362002"/>
    </source>
</evidence>
<gene>
    <name evidence="11" type="ORF">FNB15_04095</name>
</gene>
<evidence type="ECO:0000256" key="9">
    <source>
        <dbReference type="SAM" id="SignalP"/>
    </source>
</evidence>
<keyword evidence="5 8" id="KW-1133">Transmembrane helix</keyword>
<proteinExistence type="inferred from homology"/>
<evidence type="ECO:0000313" key="11">
    <source>
        <dbReference type="EMBL" id="QDO96502.1"/>
    </source>
</evidence>
<dbReference type="PROSITE" id="PS01219">
    <property type="entry name" value="AMMONIUM_TRANSP"/>
    <property type="match status" value="1"/>
</dbReference>
<keyword evidence="12" id="KW-1185">Reference proteome</keyword>
<dbReference type="EMBL" id="CP041636">
    <property type="protein sequence ID" value="QDO96502.1"/>
    <property type="molecule type" value="Genomic_DNA"/>
</dbReference>
<feature type="transmembrane region" description="Helical" evidence="8">
    <location>
        <begin position="287"/>
        <end position="305"/>
    </location>
</feature>
<evidence type="ECO:0000259" key="10">
    <source>
        <dbReference type="Pfam" id="PF00909"/>
    </source>
</evidence>
<dbReference type="KEGG" id="fer:FNB15_04095"/>
<dbReference type="SUPFAM" id="SSF111352">
    <property type="entry name" value="Ammonium transporter"/>
    <property type="match status" value="1"/>
</dbReference>
<reference evidence="11 12" key="1">
    <citation type="submission" date="2019-07" db="EMBL/GenBank/DDBJ databases">
        <title>Genome sequencing for Ferrovibrio sp. K5.</title>
        <authorList>
            <person name="Park S.-J."/>
        </authorList>
    </citation>
    <scope>NUCLEOTIDE SEQUENCE [LARGE SCALE GENOMIC DNA]</scope>
    <source>
        <strain evidence="11 12">K5</strain>
    </source>
</reference>
<evidence type="ECO:0000256" key="6">
    <source>
        <dbReference type="ARBA" id="ARBA00023136"/>
    </source>
</evidence>
<feature type="transmembrane region" description="Helical" evidence="8">
    <location>
        <begin position="343"/>
        <end position="363"/>
    </location>
</feature>
<evidence type="ECO:0000256" key="1">
    <source>
        <dbReference type="ARBA" id="ARBA00004141"/>
    </source>
</evidence>
<feature type="transmembrane region" description="Helical" evidence="8">
    <location>
        <begin position="311"/>
        <end position="331"/>
    </location>
</feature>
<keyword evidence="3 8" id="KW-0813">Transport</keyword>
<dbReference type="InterPro" id="IPR001905">
    <property type="entry name" value="Ammonium_transpt"/>
</dbReference>
<dbReference type="PANTHER" id="PTHR43029:SF10">
    <property type="entry name" value="AMMONIUM TRANSPORTER MEP2"/>
    <property type="match status" value="1"/>
</dbReference>
<dbReference type="GO" id="GO:0005886">
    <property type="term" value="C:plasma membrane"/>
    <property type="evidence" value="ECO:0007669"/>
    <property type="project" value="UniProtKB-SubCell"/>
</dbReference>
<comment type="similarity">
    <text evidence="2 8">Belongs to the ammonia transporter channel (TC 1.A.11.2) family.</text>
</comment>
<feature type="chain" id="PRO_5021991425" description="Ammonium transporter" evidence="9">
    <location>
        <begin position="26"/>
        <end position="436"/>
    </location>
</feature>
<accession>A0A516GYD0</accession>
<dbReference type="InterPro" id="IPR018047">
    <property type="entry name" value="Ammonium_transpt_CS"/>
</dbReference>
<dbReference type="PANTHER" id="PTHR43029">
    <property type="entry name" value="AMMONIUM TRANSPORTER MEP2"/>
    <property type="match status" value="1"/>
</dbReference>
<protein>
    <recommendedName>
        <fullName evidence="8">Ammonium transporter</fullName>
    </recommendedName>
</protein>
<sequence>MIVLTLRRLAAPALLLSLAAVPALGAEEKPLDAANTAWILTATALVLFMTMPGLALFYAGLVRARNALSVVMHCVVIAALVSLLWLIGGYSLAFTDGGANNAWIGSFDRAFMAGVTAETLKDGLPEALFFMFQMTFAIITPALIVGAWPERIRFGAVVLFSALWLFLVYVPVCHWIWGGGWLFNLGVVDFAGGLVVHVTAGMAAIAAAIMVGKRRDFPHEPLLPHNPGMTATGAGMLWVGWFGFNAGSALAASGSAGMAMLVTHVSAACGALTWMAIEWLRYGRPSLVGIVTGLIAGLATITPAAGVAGPAGAVLIGFCGGAICFTVTALLKQKYKLDDSLDVFAVHGVGGALGILLVAIVGQPGFGGTGFAEGVTALMQFKAQLIGLAVTAAWSGLVSWGIFAVLKASGNLRVSEEDESDGLDITTHGERAYDLR</sequence>
<dbReference type="InterPro" id="IPR024041">
    <property type="entry name" value="NH4_transpt_AmtB-like_dom"/>
</dbReference>
<dbReference type="Proteomes" id="UP000317496">
    <property type="component" value="Chromosome"/>
</dbReference>
<dbReference type="RefSeq" id="WP_144067483.1">
    <property type="nucleotide sequence ID" value="NZ_CP041636.1"/>
</dbReference>
<dbReference type="Pfam" id="PF00909">
    <property type="entry name" value="Ammonium_transp"/>
    <property type="match status" value="1"/>
</dbReference>
<evidence type="ECO:0000256" key="2">
    <source>
        <dbReference type="ARBA" id="ARBA00005887"/>
    </source>
</evidence>
<feature type="transmembrane region" description="Helical" evidence="8">
    <location>
        <begin position="127"/>
        <end position="147"/>
    </location>
</feature>
<feature type="transmembrane region" description="Helical" evidence="8">
    <location>
        <begin position="70"/>
        <end position="93"/>
    </location>
</feature>
<evidence type="ECO:0000256" key="5">
    <source>
        <dbReference type="ARBA" id="ARBA00022989"/>
    </source>
</evidence>
<name>A0A516GYD0_9PROT</name>
<evidence type="ECO:0000256" key="4">
    <source>
        <dbReference type="ARBA" id="ARBA00022692"/>
    </source>
</evidence>
<dbReference type="GO" id="GO:0008519">
    <property type="term" value="F:ammonium channel activity"/>
    <property type="evidence" value="ECO:0007669"/>
    <property type="project" value="InterPro"/>
</dbReference>
<dbReference type="Gene3D" id="1.10.3430.10">
    <property type="entry name" value="Ammonium transporter AmtB like domains"/>
    <property type="match status" value="1"/>
</dbReference>
<feature type="transmembrane region" description="Helical" evidence="8">
    <location>
        <begin position="190"/>
        <end position="211"/>
    </location>
</feature>
<evidence type="ECO:0000256" key="3">
    <source>
        <dbReference type="ARBA" id="ARBA00022448"/>
    </source>
</evidence>
<keyword evidence="4 8" id="KW-0812">Transmembrane</keyword>
<dbReference type="OrthoDB" id="9814202at2"/>
<organism evidence="11 12">
    <name type="scientific">Ferrovibrio terrae</name>
    <dbReference type="NCBI Taxonomy" id="2594003"/>
    <lineage>
        <taxon>Bacteria</taxon>
        <taxon>Pseudomonadati</taxon>
        <taxon>Pseudomonadota</taxon>
        <taxon>Alphaproteobacteria</taxon>
        <taxon>Rhodospirillales</taxon>
        <taxon>Rhodospirillaceae</taxon>
        <taxon>Ferrovibrio</taxon>
    </lineage>
</organism>
<keyword evidence="7 8" id="KW-0924">Ammonia transport</keyword>
<keyword evidence="6 8" id="KW-0472">Membrane</keyword>
<feature type="transmembrane region" description="Helical" evidence="8">
    <location>
        <begin position="35"/>
        <end position="58"/>
    </location>
</feature>
<dbReference type="AlphaFoldDB" id="A0A516GYD0"/>
<evidence type="ECO:0000256" key="7">
    <source>
        <dbReference type="ARBA" id="ARBA00023177"/>
    </source>
</evidence>
<feature type="transmembrane region" description="Helical" evidence="8">
    <location>
        <begin position="154"/>
        <end position="178"/>
    </location>
</feature>
<feature type="signal peptide" evidence="9">
    <location>
        <begin position="1"/>
        <end position="25"/>
    </location>
</feature>
<feature type="transmembrane region" description="Helical" evidence="8">
    <location>
        <begin position="383"/>
        <end position="406"/>
    </location>
</feature>
<evidence type="ECO:0000313" key="12">
    <source>
        <dbReference type="Proteomes" id="UP000317496"/>
    </source>
</evidence>
<comment type="subcellular location">
    <subcellularLocation>
        <location evidence="8">Cell membrane</location>
        <topology evidence="8">Multi-pass membrane protein</topology>
    </subcellularLocation>
    <subcellularLocation>
        <location evidence="1">Membrane</location>
        <topology evidence="1">Multi-pass membrane protein</topology>
    </subcellularLocation>
</comment>
<dbReference type="InterPro" id="IPR029020">
    <property type="entry name" value="Ammonium/urea_transptr"/>
</dbReference>
<feature type="transmembrane region" description="Helical" evidence="8">
    <location>
        <begin position="223"/>
        <end position="244"/>
    </location>
</feature>
<dbReference type="NCBIfam" id="TIGR00836">
    <property type="entry name" value="amt"/>
    <property type="match status" value="1"/>
</dbReference>
<feature type="transmembrane region" description="Helical" evidence="8">
    <location>
        <begin position="256"/>
        <end position="275"/>
    </location>
</feature>
<feature type="domain" description="Ammonium transporter AmtB-like" evidence="10">
    <location>
        <begin position="37"/>
        <end position="433"/>
    </location>
</feature>
<keyword evidence="9" id="KW-0732">Signal</keyword>